<dbReference type="EMBL" id="JAAAIP010000924">
    <property type="protein sequence ID" value="KAG0311422.1"/>
    <property type="molecule type" value="Genomic_DNA"/>
</dbReference>
<dbReference type="Proteomes" id="UP000738325">
    <property type="component" value="Unassembled WGS sequence"/>
</dbReference>
<comment type="caution">
    <text evidence="1">The sequence shown here is derived from an EMBL/GenBank/DDBJ whole genome shotgun (WGS) entry which is preliminary data.</text>
</comment>
<proteinExistence type="predicted"/>
<gene>
    <name evidence="1" type="ORF">BGZ99_010174</name>
</gene>
<sequence>MDIPGLFEPEEDATQKNAKILTEALRMDCHFKLFFVLKACNRVVRDEDLTLISKVNGYICQAQTKSKIDFRVVINQTMDDEVYNLYHDNMAIDNFRSFLEDLEIPGYKLNKIHIDNVLLFRFDGTKSLGIEFEPEIHFNVIRKNTV</sequence>
<name>A0A9P6R6Z0_9FUNG</name>
<keyword evidence="2" id="KW-1185">Reference proteome</keyword>
<organism evidence="1 2">
    <name type="scientific">Dissophora globulifera</name>
    <dbReference type="NCBI Taxonomy" id="979702"/>
    <lineage>
        <taxon>Eukaryota</taxon>
        <taxon>Fungi</taxon>
        <taxon>Fungi incertae sedis</taxon>
        <taxon>Mucoromycota</taxon>
        <taxon>Mortierellomycotina</taxon>
        <taxon>Mortierellomycetes</taxon>
        <taxon>Mortierellales</taxon>
        <taxon>Mortierellaceae</taxon>
        <taxon>Dissophora</taxon>
    </lineage>
</organism>
<dbReference type="OrthoDB" id="8954335at2759"/>
<evidence type="ECO:0000313" key="1">
    <source>
        <dbReference type="EMBL" id="KAG0311422.1"/>
    </source>
</evidence>
<protein>
    <submittedName>
        <fullName evidence="1">Uncharacterized protein</fullName>
    </submittedName>
</protein>
<accession>A0A9P6R6Z0</accession>
<dbReference type="AlphaFoldDB" id="A0A9P6R6Z0"/>
<reference evidence="1" key="1">
    <citation type="journal article" date="2020" name="Fungal Divers.">
        <title>Resolving the Mortierellaceae phylogeny through synthesis of multi-gene phylogenetics and phylogenomics.</title>
        <authorList>
            <person name="Vandepol N."/>
            <person name="Liber J."/>
            <person name="Desiro A."/>
            <person name="Na H."/>
            <person name="Kennedy M."/>
            <person name="Barry K."/>
            <person name="Grigoriev I.V."/>
            <person name="Miller A.N."/>
            <person name="O'Donnell K."/>
            <person name="Stajich J.E."/>
            <person name="Bonito G."/>
        </authorList>
    </citation>
    <scope>NUCLEOTIDE SEQUENCE</scope>
    <source>
        <strain evidence="1">REB-010B</strain>
    </source>
</reference>
<evidence type="ECO:0000313" key="2">
    <source>
        <dbReference type="Proteomes" id="UP000738325"/>
    </source>
</evidence>